<name>A0A2J7ZSM5_9CHLO</name>
<keyword evidence="8" id="KW-1185">Reference proteome</keyword>
<gene>
    <name evidence="7" type="ORF">TSOC_010686</name>
</gene>
<dbReference type="SUPFAM" id="SSF68906">
    <property type="entry name" value="SAP domain"/>
    <property type="match status" value="1"/>
</dbReference>
<dbReference type="GO" id="GO:0008270">
    <property type="term" value="F:zinc ion binding"/>
    <property type="evidence" value="ECO:0007669"/>
    <property type="project" value="UniProtKB-KW"/>
</dbReference>
<evidence type="ECO:0000256" key="1">
    <source>
        <dbReference type="ARBA" id="ARBA00022723"/>
    </source>
</evidence>
<evidence type="ECO:0000256" key="2">
    <source>
        <dbReference type="ARBA" id="ARBA00022771"/>
    </source>
</evidence>
<dbReference type="Pfam" id="PF01753">
    <property type="entry name" value="zf-MYND"/>
    <property type="match status" value="1"/>
</dbReference>
<evidence type="ECO:0000256" key="5">
    <source>
        <dbReference type="SAM" id="MobiDB-lite"/>
    </source>
</evidence>
<dbReference type="SUPFAM" id="SSF144232">
    <property type="entry name" value="HIT/MYND zinc finger-like"/>
    <property type="match status" value="1"/>
</dbReference>
<protein>
    <recommendedName>
        <fullName evidence="6">MYND-type domain-containing protein</fullName>
    </recommendedName>
</protein>
<organism evidence="7 8">
    <name type="scientific">Tetrabaena socialis</name>
    <dbReference type="NCBI Taxonomy" id="47790"/>
    <lineage>
        <taxon>Eukaryota</taxon>
        <taxon>Viridiplantae</taxon>
        <taxon>Chlorophyta</taxon>
        <taxon>core chlorophytes</taxon>
        <taxon>Chlorophyceae</taxon>
        <taxon>CS clade</taxon>
        <taxon>Chlamydomonadales</taxon>
        <taxon>Tetrabaenaceae</taxon>
        <taxon>Tetrabaena</taxon>
    </lineage>
</organism>
<evidence type="ECO:0000313" key="7">
    <source>
        <dbReference type="EMBL" id="PNH03269.1"/>
    </source>
</evidence>
<dbReference type="Proteomes" id="UP000236333">
    <property type="component" value="Unassembled WGS sequence"/>
</dbReference>
<evidence type="ECO:0000259" key="6">
    <source>
        <dbReference type="PROSITE" id="PS50865"/>
    </source>
</evidence>
<dbReference type="EMBL" id="PGGS01000526">
    <property type="protein sequence ID" value="PNH03269.1"/>
    <property type="molecule type" value="Genomic_DNA"/>
</dbReference>
<dbReference type="Gene3D" id="1.10.720.30">
    <property type="entry name" value="SAP domain"/>
    <property type="match status" value="1"/>
</dbReference>
<accession>A0A2J7ZSM5</accession>
<sequence>MDARARSALKRFCDASRRSARLLQAPCCLDGNELQGVKDSLFGPLDALWPVAPEAERQPSDRTPAAAAADSRAWLALLLDMDAISAVKALIRVAAKGFESERRDLSWLHTMHAVPTVAFSFLKDVHKHMDALNYLVRAADLASSSSSSSAPAAPPPAGSAVWIVHSTHDQLCEPAWMADAGRVLVAQRMTIAVMVEPPHLVDNVASCIGLLSSCAIVQTVRWYKLPQPAAPAQDWGAPFLPALRASGLLQVACDELCSLPPPPPYLVNDRTTGDTLFQRVASLSTFASMIVEMYGFIEATFEQQVVPLLSMPAVQRLLRLSIELWDVVCAAGLLWSRFLVPASYGRPPMPPLVQLPRLLARALEALHRLRQARCGGCSCSGDGDGRCGMQARALKSSLPLLVNVRWVLRQEQPELGVACVADGLEACAWALALASDCYVPLKEEEAASAGASKGSGIVFRRLPGRTAPADTPEATDSPQVADSRLIDLGLEDTLSQWIIVAKEWAEDWAALPPPVQSRCLGALARAGLLRSLDSALRLGLRANPDWRRRCTLLSDIEKLTSHRLFSSLLTHHLQLLGAAAEGGPHAGWDTRRDLGLFVTAAKLARGLARRLQAPPLGGSGLDASASPPAALEARYAQVACCLEAVEVTAQLAAQPILLAAADPQGEGAVSLAADAARRGVGLRPQIRQVAVLCAQVACGSTVSALDALAALSRQRAGAGAAEADAGEKPKAQGRREESASERADAGEVGLDEAVQSLGLLSLCTAAAAICFLAPSALRAGCPAADAASVLRSQFKWLKSFPAGVRPLLLEAAAAAVVPSVAADRPSLWALRPVLDMVLLLGPRVRECVSLMAQETGGGGGGEAFRRCAEEVTRRLDEWLAGTIASASTTQQPCESATIAAEAGAEARAEAGGAVPWLCGNPLCERFEGPCEAQATRKKCGGCGAVRYCCAECQLQHWRGGHKAECAAAVVAGPRVDAAAAPAADAGDRAAPEFGMGGAEPVGGRRSLEELMAMRPRELKALLAGRGVDCSDCVEKVDLARRVLERC</sequence>
<comment type="caution">
    <text evidence="7">The sequence shown here is derived from an EMBL/GenBank/DDBJ whole genome shotgun (WGS) entry which is preliminary data.</text>
</comment>
<evidence type="ECO:0000313" key="8">
    <source>
        <dbReference type="Proteomes" id="UP000236333"/>
    </source>
</evidence>
<evidence type="ECO:0000256" key="3">
    <source>
        <dbReference type="ARBA" id="ARBA00022833"/>
    </source>
</evidence>
<dbReference type="Gene3D" id="6.10.140.2220">
    <property type="match status" value="1"/>
</dbReference>
<feature type="domain" description="MYND-type" evidence="6">
    <location>
        <begin position="930"/>
        <end position="965"/>
    </location>
</feature>
<feature type="compositionally biased region" description="Basic and acidic residues" evidence="5">
    <location>
        <begin position="725"/>
        <end position="745"/>
    </location>
</feature>
<dbReference type="InterPro" id="IPR036361">
    <property type="entry name" value="SAP_dom_sf"/>
</dbReference>
<dbReference type="InterPro" id="IPR002893">
    <property type="entry name" value="Znf_MYND"/>
</dbReference>
<dbReference type="OrthoDB" id="548071at2759"/>
<feature type="region of interest" description="Disordered" evidence="5">
    <location>
        <begin position="719"/>
        <end position="745"/>
    </location>
</feature>
<dbReference type="PROSITE" id="PS50865">
    <property type="entry name" value="ZF_MYND_2"/>
    <property type="match status" value="1"/>
</dbReference>
<keyword evidence="2 4" id="KW-0863">Zinc-finger</keyword>
<evidence type="ECO:0000256" key="4">
    <source>
        <dbReference type="PROSITE-ProRule" id="PRU00134"/>
    </source>
</evidence>
<proteinExistence type="predicted"/>
<keyword evidence="1" id="KW-0479">Metal-binding</keyword>
<keyword evidence="3" id="KW-0862">Zinc</keyword>
<reference evidence="7 8" key="1">
    <citation type="journal article" date="2017" name="Mol. Biol. Evol.">
        <title>The 4-celled Tetrabaena socialis nuclear genome reveals the essential components for genetic control of cell number at the origin of multicellularity in the volvocine lineage.</title>
        <authorList>
            <person name="Featherston J."/>
            <person name="Arakaki Y."/>
            <person name="Hanschen E.R."/>
            <person name="Ferris P.J."/>
            <person name="Michod R.E."/>
            <person name="Olson B.J.S.C."/>
            <person name="Nozaki H."/>
            <person name="Durand P.M."/>
        </authorList>
    </citation>
    <scope>NUCLEOTIDE SEQUENCE [LARGE SCALE GENOMIC DNA]</scope>
    <source>
        <strain evidence="7 8">NIES-571</strain>
    </source>
</reference>
<dbReference type="AlphaFoldDB" id="A0A2J7ZSM5"/>